<dbReference type="CDD" id="cd00051">
    <property type="entry name" value="EFh"/>
    <property type="match status" value="1"/>
</dbReference>
<feature type="binding site" evidence="4">
    <location>
        <position position="48"/>
    </location>
    <ligand>
        <name>Ca(2+)</name>
        <dbReference type="ChEBI" id="CHEBI:29108"/>
        <label>1</label>
    </ligand>
</feature>
<dbReference type="SUPFAM" id="SSF47473">
    <property type="entry name" value="EF-hand"/>
    <property type="match status" value="2"/>
</dbReference>
<protein>
    <recommendedName>
        <fullName evidence="6">EF-hand domain-containing protein</fullName>
    </recommendedName>
</protein>
<dbReference type="InterPro" id="IPR008080">
    <property type="entry name" value="Parvalbumin"/>
</dbReference>
<dbReference type="Pfam" id="PF13499">
    <property type="entry name" value="EF-hand_7"/>
    <property type="match status" value="1"/>
</dbReference>
<dbReference type="GO" id="GO:0005509">
    <property type="term" value="F:calcium ion binding"/>
    <property type="evidence" value="ECO:0007669"/>
    <property type="project" value="InterPro"/>
</dbReference>
<feature type="binding site" evidence="4">
    <location>
        <position position="52"/>
    </location>
    <ligand>
        <name>Ca(2+)</name>
        <dbReference type="ChEBI" id="CHEBI:29108"/>
        <label>1</label>
    </ligand>
</feature>
<evidence type="ECO:0000256" key="3">
    <source>
        <dbReference type="ARBA" id="ARBA00022837"/>
    </source>
</evidence>
<evidence type="ECO:0000259" key="6">
    <source>
        <dbReference type="PROSITE" id="PS50222"/>
    </source>
</evidence>
<dbReference type="InterPro" id="IPR011992">
    <property type="entry name" value="EF-hand-dom_pair"/>
</dbReference>
<dbReference type="PANTHER" id="PTHR11653:SF10">
    <property type="entry name" value="EF-HAND DOMAIN-CONTAINING PROTEIN"/>
    <property type="match status" value="1"/>
</dbReference>
<feature type="binding site" evidence="4">
    <location>
        <position position="99"/>
    </location>
    <ligand>
        <name>Ca(2+)</name>
        <dbReference type="ChEBI" id="CHEBI:29108"/>
        <label>1</label>
    </ligand>
</feature>
<feature type="binding site" evidence="4">
    <location>
        <position position="59"/>
    </location>
    <ligand>
        <name>Ca(2+)</name>
        <dbReference type="ChEBI" id="CHEBI:29108"/>
        <label>1</label>
    </ligand>
</feature>
<dbReference type="InterPro" id="IPR002048">
    <property type="entry name" value="EF_hand_dom"/>
</dbReference>
<keyword evidence="2 4" id="KW-0479">Metal-binding</keyword>
<dbReference type="EMBL" id="HBJA01137146">
    <property type="protein sequence ID" value="CAE0835826.1"/>
    <property type="molecule type" value="Transcribed_RNA"/>
</dbReference>
<feature type="domain" description="EF-hand" evidence="6">
    <location>
        <begin position="364"/>
        <end position="399"/>
    </location>
</feature>
<feature type="binding site" evidence="4">
    <location>
        <position position="88"/>
    </location>
    <ligand>
        <name>Ca(2+)</name>
        <dbReference type="ChEBI" id="CHEBI:29108"/>
        <label>1</label>
    </ligand>
</feature>
<dbReference type="Gene3D" id="1.10.238.10">
    <property type="entry name" value="EF-hand"/>
    <property type="match status" value="2"/>
</dbReference>
<evidence type="ECO:0000313" key="7">
    <source>
        <dbReference type="EMBL" id="CAE0835826.1"/>
    </source>
</evidence>
<feature type="compositionally biased region" description="Low complexity" evidence="5">
    <location>
        <begin position="593"/>
        <end position="609"/>
    </location>
</feature>
<feature type="domain" description="EF-hand" evidence="6">
    <location>
        <begin position="35"/>
        <end position="70"/>
    </location>
</feature>
<organism evidence="7">
    <name type="scientific">Eutreptiella gymnastica</name>
    <dbReference type="NCBI Taxonomy" id="73025"/>
    <lineage>
        <taxon>Eukaryota</taxon>
        <taxon>Discoba</taxon>
        <taxon>Euglenozoa</taxon>
        <taxon>Euglenida</taxon>
        <taxon>Spirocuta</taxon>
        <taxon>Euglenophyceae</taxon>
        <taxon>Eutreptiales</taxon>
        <taxon>Eutreptiaceae</taxon>
        <taxon>Eutreptiella</taxon>
    </lineage>
</organism>
<reference evidence="7" key="1">
    <citation type="submission" date="2021-01" db="EMBL/GenBank/DDBJ databases">
        <authorList>
            <person name="Corre E."/>
            <person name="Pelletier E."/>
            <person name="Niang G."/>
            <person name="Scheremetjew M."/>
            <person name="Finn R."/>
            <person name="Kale V."/>
            <person name="Holt S."/>
            <person name="Cochrane G."/>
            <person name="Meng A."/>
            <person name="Brown T."/>
            <person name="Cohen L."/>
        </authorList>
    </citation>
    <scope>NUCLEOTIDE SEQUENCE</scope>
    <source>
        <strain evidence="7">CCMP1594</strain>
    </source>
</reference>
<dbReference type="PROSITE" id="PS00018">
    <property type="entry name" value="EF_HAND_1"/>
    <property type="match status" value="3"/>
</dbReference>
<feature type="binding site" evidence="4">
    <location>
        <position position="50"/>
    </location>
    <ligand>
        <name>Ca(2+)</name>
        <dbReference type="ChEBI" id="CHEBI:29108"/>
        <label>1</label>
    </ligand>
</feature>
<evidence type="ECO:0000256" key="2">
    <source>
        <dbReference type="ARBA" id="ARBA00022723"/>
    </source>
</evidence>
<dbReference type="AlphaFoldDB" id="A0A7S4LKQ9"/>
<proteinExistence type="inferred from homology"/>
<evidence type="ECO:0000256" key="4">
    <source>
        <dbReference type="PIRSR" id="PIRSR608080-1"/>
    </source>
</evidence>
<name>A0A7S4LKQ9_9EUGL</name>
<gene>
    <name evidence="7" type="ORF">EGYM00163_LOCUS47179</name>
</gene>
<evidence type="ECO:0000256" key="5">
    <source>
        <dbReference type="SAM" id="MobiDB-lite"/>
    </source>
</evidence>
<dbReference type="SMART" id="SM00054">
    <property type="entry name" value="EFh"/>
    <property type="match status" value="5"/>
</dbReference>
<dbReference type="InterPro" id="IPR018247">
    <property type="entry name" value="EF_Hand_1_Ca_BS"/>
</dbReference>
<sequence length="625" mass="71351">MDKDSDGVFTVQEFMGSEYALLMTKPFEAQAMAKKREEGLRAAFAAIDTDGSGHLDKAELRSVIRRIHPNHPDRTVNKYTDLAFMELDTNKSGDIQMEEFVRSEYANLFVAMQDAESGPMSRGSIVSEASKRSRQSYTLDIEKEEADHDQFLQQFLSGEPPHTPAHLHSPKHEEGEMIWHNKSEAKHVFLTTVAMDRPTAGKPRFLGVLETERRYTQLTTVFDRWDNTLEGDGIIEHEELARVLQRFFQWSGEETEWRLKAFLAENPLDTKDQDASSAIKLDWPQFVAMVTNLTTQCSAREFDLVCKFLLEAIGDVSAEVESQRRERLVDKLFDFWDFEGTGAIEFSNVVLVFQQYHSMAADNPSVQWVKVQIDKADQNRDGKIQRDEFPTLMKDLLQDLSPHSFDFVYYRLCRAVEHVQFTREASKFQIRQRRLIEHRLANKDLEALMRNSSAPVPILLHGTKFDPSRAVERMAKQAQNKIEPCLISHVKGGQYALQTMKKRGFQNGWWMYMVIDPAFENMDWFLRQVGVEMQTATGRIAPSFRLLILAPFEQINHLPPVLMVNATTLDIDQVALEDMSRAPSDVMADARGRSSLAPSSARSSTTAGSRQPTVLFMDQPLVLGI</sequence>
<feature type="region of interest" description="Disordered" evidence="5">
    <location>
        <begin position="587"/>
        <end position="609"/>
    </location>
</feature>
<comment type="similarity">
    <text evidence="1">Belongs to the parvalbumin family.</text>
</comment>
<evidence type="ECO:0000256" key="1">
    <source>
        <dbReference type="ARBA" id="ARBA00009753"/>
    </source>
</evidence>
<accession>A0A7S4LKQ9</accession>
<dbReference type="PANTHER" id="PTHR11653">
    <property type="entry name" value="PARVALBUMIN ALPHA"/>
    <property type="match status" value="1"/>
</dbReference>
<dbReference type="PROSITE" id="PS50222">
    <property type="entry name" value="EF_HAND_2"/>
    <property type="match status" value="2"/>
</dbReference>
<dbReference type="Pfam" id="PF13202">
    <property type="entry name" value="EF-hand_5"/>
    <property type="match status" value="1"/>
</dbReference>
<keyword evidence="3 4" id="KW-0106">Calcium</keyword>